<dbReference type="Proteomes" id="UP000604825">
    <property type="component" value="Unassembled WGS sequence"/>
</dbReference>
<dbReference type="GO" id="GO:0004497">
    <property type="term" value="F:monooxygenase activity"/>
    <property type="evidence" value="ECO:0007669"/>
    <property type="project" value="InterPro"/>
</dbReference>
<gene>
    <name evidence="5" type="ORF">NCGR_LOCUS41404</name>
</gene>
<keyword evidence="3" id="KW-0560">Oxidoreductase</keyword>
<comment type="similarity">
    <text evidence="1">Belongs to the cytochrome P450 family.</text>
</comment>
<name>A0A811QPI5_9POAL</name>
<evidence type="ECO:0000313" key="6">
    <source>
        <dbReference type="Proteomes" id="UP000604825"/>
    </source>
</evidence>
<evidence type="ECO:0000256" key="1">
    <source>
        <dbReference type="ARBA" id="ARBA00010617"/>
    </source>
</evidence>
<dbReference type="Pfam" id="PF00067">
    <property type="entry name" value="p450"/>
    <property type="match status" value="1"/>
</dbReference>
<evidence type="ECO:0000256" key="3">
    <source>
        <dbReference type="ARBA" id="ARBA00023002"/>
    </source>
</evidence>
<proteinExistence type="inferred from homology"/>
<dbReference type="Gene3D" id="1.10.630.10">
    <property type="entry name" value="Cytochrome P450"/>
    <property type="match status" value="1"/>
</dbReference>
<dbReference type="GO" id="GO:0020037">
    <property type="term" value="F:heme binding"/>
    <property type="evidence" value="ECO:0007669"/>
    <property type="project" value="InterPro"/>
</dbReference>
<dbReference type="InterPro" id="IPR036396">
    <property type="entry name" value="Cyt_P450_sf"/>
</dbReference>
<dbReference type="InterPro" id="IPR001128">
    <property type="entry name" value="Cyt_P450"/>
</dbReference>
<keyword evidence="6" id="KW-1185">Reference proteome</keyword>
<dbReference type="GO" id="GO:0016705">
    <property type="term" value="F:oxidoreductase activity, acting on paired donors, with incorporation or reduction of molecular oxygen"/>
    <property type="evidence" value="ECO:0007669"/>
    <property type="project" value="InterPro"/>
</dbReference>
<keyword evidence="4" id="KW-0408">Iron</keyword>
<evidence type="ECO:0000313" key="5">
    <source>
        <dbReference type="EMBL" id="CAD6257921.1"/>
    </source>
</evidence>
<organism evidence="5 6">
    <name type="scientific">Miscanthus lutarioriparius</name>
    <dbReference type="NCBI Taxonomy" id="422564"/>
    <lineage>
        <taxon>Eukaryota</taxon>
        <taxon>Viridiplantae</taxon>
        <taxon>Streptophyta</taxon>
        <taxon>Embryophyta</taxon>
        <taxon>Tracheophyta</taxon>
        <taxon>Spermatophyta</taxon>
        <taxon>Magnoliopsida</taxon>
        <taxon>Liliopsida</taxon>
        <taxon>Poales</taxon>
        <taxon>Poaceae</taxon>
        <taxon>PACMAD clade</taxon>
        <taxon>Panicoideae</taxon>
        <taxon>Andropogonodae</taxon>
        <taxon>Andropogoneae</taxon>
        <taxon>Saccharinae</taxon>
        <taxon>Miscanthus</taxon>
    </lineage>
</organism>
<comment type="caution">
    <text evidence="5">The sequence shown here is derived from an EMBL/GenBank/DDBJ whole genome shotgun (WGS) entry which is preliminary data.</text>
</comment>
<evidence type="ECO:0000256" key="4">
    <source>
        <dbReference type="ARBA" id="ARBA00023004"/>
    </source>
</evidence>
<dbReference type="PANTHER" id="PTHR24296">
    <property type="entry name" value="CYTOCHROME P450"/>
    <property type="match status" value="1"/>
</dbReference>
<dbReference type="SUPFAM" id="SSF48264">
    <property type="entry name" value="Cytochrome P450"/>
    <property type="match status" value="1"/>
</dbReference>
<dbReference type="EMBL" id="CAJGYO010000010">
    <property type="protein sequence ID" value="CAD6257921.1"/>
    <property type="molecule type" value="Genomic_DNA"/>
</dbReference>
<reference evidence="5" key="1">
    <citation type="submission" date="2020-10" db="EMBL/GenBank/DDBJ databases">
        <authorList>
            <person name="Han B."/>
            <person name="Lu T."/>
            <person name="Zhao Q."/>
            <person name="Huang X."/>
            <person name="Zhao Y."/>
        </authorList>
    </citation>
    <scope>NUCLEOTIDE SEQUENCE</scope>
</reference>
<protein>
    <recommendedName>
        <fullName evidence="7">Cytochrome P450</fullName>
    </recommendedName>
</protein>
<dbReference type="GO" id="GO:0005506">
    <property type="term" value="F:iron ion binding"/>
    <property type="evidence" value="ECO:0007669"/>
    <property type="project" value="InterPro"/>
</dbReference>
<dbReference type="OrthoDB" id="1470350at2759"/>
<dbReference type="AlphaFoldDB" id="A0A811QPI5"/>
<evidence type="ECO:0000256" key="2">
    <source>
        <dbReference type="ARBA" id="ARBA00022723"/>
    </source>
</evidence>
<evidence type="ECO:0008006" key="7">
    <source>
        <dbReference type="Google" id="ProtNLM"/>
    </source>
</evidence>
<keyword evidence="2" id="KW-0479">Metal-binding</keyword>
<sequence length="258" mass="28447">MVRFEVVDRLLPLLERAARDGRTPLDVQDVLEPFAFDNICCVAFDHDPACLAEDEVGMAAPQSAEFMRAFNDVQDAVMARFMAPARSLWRVKRLLSLEPERRLREALATVCVYADRIVRNRGEAGHDFLWRSAASGEHSDEGLLDVVTNFIMAGRDTTSSALTWFFWLVSGRPDVEDKIVGEIRTVRTTSQGITTGAATFSFDELRHHRVHAAVPAGAHGLAPLRAGRLPVGRHVRRGRVAGVLFGFRDGAGGGHMGQ</sequence>
<accession>A0A811QPI5</accession>